<feature type="region of interest" description="Disordered" evidence="7">
    <location>
        <begin position="133"/>
        <end position="191"/>
    </location>
</feature>
<dbReference type="PROSITE" id="PS51294">
    <property type="entry name" value="HTH_MYB"/>
    <property type="match status" value="2"/>
</dbReference>
<feature type="domain" description="Myb-like" evidence="8">
    <location>
        <begin position="9"/>
        <end position="61"/>
    </location>
</feature>
<evidence type="ECO:0000313" key="10">
    <source>
        <dbReference type="Proteomes" id="UP000228380"/>
    </source>
</evidence>
<evidence type="ECO:0000259" key="9">
    <source>
        <dbReference type="PROSITE" id="PS51294"/>
    </source>
</evidence>
<dbReference type="GO" id="GO:0046148">
    <property type="term" value="P:pigment biosynthetic process"/>
    <property type="evidence" value="ECO:0007669"/>
    <property type="project" value="UniProtKB-ARBA"/>
</dbReference>
<feature type="region of interest" description="Disordered" evidence="7">
    <location>
        <begin position="247"/>
        <end position="272"/>
    </location>
</feature>
<dbReference type="PANTHER" id="PTHR47999:SF96">
    <property type="entry name" value="TRANSCRIPTION REPRESSOR MYB6-LIKE"/>
    <property type="match status" value="1"/>
</dbReference>
<dbReference type="KEGG" id="pda:108510996"/>
<reference evidence="11" key="2">
    <citation type="submission" date="2025-08" db="UniProtKB">
        <authorList>
            <consortium name="RefSeq"/>
        </authorList>
    </citation>
    <scope>IDENTIFICATION</scope>
    <source>
        <tissue evidence="11">Young leaves</tissue>
    </source>
</reference>
<dbReference type="GO" id="GO:0043565">
    <property type="term" value="F:sequence-specific DNA binding"/>
    <property type="evidence" value="ECO:0007669"/>
    <property type="project" value="UniProtKB-ARBA"/>
</dbReference>
<keyword evidence="10" id="KW-1185">Reference proteome</keyword>
<dbReference type="FunFam" id="1.10.10.60:FF:000121">
    <property type="entry name" value="Myb transcription factor"/>
    <property type="match status" value="1"/>
</dbReference>
<gene>
    <name evidence="11" type="primary">LOC108510996</name>
</gene>
<dbReference type="GeneID" id="108510996"/>
<evidence type="ECO:0000259" key="8">
    <source>
        <dbReference type="PROSITE" id="PS50090"/>
    </source>
</evidence>
<keyword evidence="5" id="KW-0804">Transcription</keyword>
<evidence type="ECO:0000256" key="5">
    <source>
        <dbReference type="ARBA" id="ARBA00023163"/>
    </source>
</evidence>
<dbReference type="GO" id="GO:0005634">
    <property type="term" value="C:nucleus"/>
    <property type="evidence" value="ECO:0007669"/>
    <property type="project" value="UniProtKB-SubCell"/>
</dbReference>
<dbReference type="PROSITE" id="PS50090">
    <property type="entry name" value="MYB_LIKE"/>
    <property type="match status" value="2"/>
</dbReference>
<dbReference type="AlphaFoldDB" id="A0A8B9A452"/>
<evidence type="ECO:0000256" key="1">
    <source>
        <dbReference type="ARBA" id="ARBA00004123"/>
    </source>
</evidence>
<keyword evidence="3" id="KW-0805">Transcription regulation</keyword>
<dbReference type="RefSeq" id="XP_038980442.1">
    <property type="nucleotide sequence ID" value="XM_039124514.1"/>
</dbReference>
<dbReference type="InterPro" id="IPR015495">
    <property type="entry name" value="Myb_TF_plants"/>
</dbReference>
<dbReference type="Pfam" id="PF00249">
    <property type="entry name" value="Myb_DNA-binding"/>
    <property type="match status" value="2"/>
</dbReference>
<dbReference type="PANTHER" id="PTHR47999">
    <property type="entry name" value="TRANSCRIPTION FACTOR MYB8-RELATED-RELATED"/>
    <property type="match status" value="1"/>
</dbReference>
<feature type="compositionally biased region" description="Basic and acidic residues" evidence="7">
    <location>
        <begin position="254"/>
        <end position="269"/>
    </location>
</feature>
<dbReference type="Gene3D" id="1.10.10.60">
    <property type="entry name" value="Homeodomain-like"/>
    <property type="match status" value="2"/>
</dbReference>
<evidence type="ECO:0000313" key="11">
    <source>
        <dbReference type="RefSeq" id="XP_038980442.1"/>
    </source>
</evidence>
<feature type="domain" description="HTH myb-type" evidence="9">
    <location>
        <begin position="9"/>
        <end position="61"/>
    </location>
</feature>
<organism evidence="10 11">
    <name type="scientific">Phoenix dactylifera</name>
    <name type="common">Date palm</name>
    <dbReference type="NCBI Taxonomy" id="42345"/>
    <lineage>
        <taxon>Eukaryota</taxon>
        <taxon>Viridiplantae</taxon>
        <taxon>Streptophyta</taxon>
        <taxon>Embryophyta</taxon>
        <taxon>Tracheophyta</taxon>
        <taxon>Spermatophyta</taxon>
        <taxon>Magnoliopsida</taxon>
        <taxon>Liliopsida</taxon>
        <taxon>Arecaceae</taxon>
        <taxon>Coryphoideae</taxon>
        <taxon>Phoeniceae</taxon>
        <taxon>Phoenix</taxon>
    </lineage>
</organism>
<dbReference type="OrthoDB" id="735895at2759"/>
<feature type="domain" description="Myb-like" evidence="8">
    <location>
        <begin position="62"/>
        <end position="112"/>
    </location>
</feature>
<feature type="domain" description="HTH myb-type" evidence="9">
    <location>
        <begin position="62"/>
        <end position="116"/>
    </location>
</feature>
<dbReference type="SMART" id="SM00717">
    <property type="entry name" value="SANT"/>
    <property type="match status" value="2"/>
</dbReference>
<feature type="compositionally biased region" description="Polar residues" evidence="7">
    <location>
        <begin position="172"/>
        <end position="181"/>
    </location>
</feature>
<dbReference type="InterPro" id="IPR001005">
    <property type="entry name" value="SANT/Myb"/>
</dbReference>
<keyword evidence="6" id="KW-0539">Nucleus</keyword>
<dbReference type="InterPro" id="IPR017930">
    <property type="entry name" value="Myb_dom"/>
</dbReference>
<dbReference type="GO" id="GO:0006950">
    <property type="term" value="P:response to stress"/>
    <property type="evidence" value="ECO:0007669"/>
    <property type="project" value="UniProtKB-ARBA"/>
</dbReference>
<evidence type="ECO:0000256" key="2">
    <source>
        <dbReference type="ARBA" id="ARBA00022737"/>
    </source>
</evidence>
<evidence type="ECO:0000256" key="3">
    <source>
        <dbReference type="ARBA" id="ARBA00023015"/>
    </source>
</evidence>
<accession>A0A8B9A452</accession>
<dbReference type="FunFam" id="1.10.10.60:FF:000231">
    <property type="entry name" value="Myb transcription factor"/>
    <property type="match status" value="1"/>
</dbReference>
<keyword evidence="2" id="KW-0677">Repeat</keyword>
<dbReference type="SUPFAM" id="SSF46689">
    <property type="entry name" value="Homeodomain-like"/>
    <property type="match status" value="1"/>
</dbReference>
<reference evidence="10" key="1">
    <citation type="journal article" date="2019" name="Nat. Commun.">
        <title>Genome-wide association mapping of date palm fruit traits.</title>
        <authorList>
            <person name="Hazzouri K.M."/>
            <person name="Gros-Balthazard M."/>
            <person name="Flowers J.M."/>
            <person name="Copetti D."/>
            <person name="Lemansour A."/>
            <person name="Lebrun M."/>
            <person name="Masmoudi K."/>
            <person name="Ferrand S."/>
            <person name="Dhar M.I."/>
            <person name="Fresquez Z.A."/>
            <person name="Rosas U."/>
            <person name="Zhang J."/>
            <person name="Talag J."/>
            <person name="Lee S."/>
            <person name="Kudrna D."/>
            <person name="Powell R.F."/>
            <person name="Leitch I.J."/>
            <person name="Krueger R.R."/>
            <person name="Wing R.A."/>
            <person name="Amiri K.M.A."/>
            <person name="Purugganan M.D."/>
        </authorList>
    </citation>
    <scope>NUCLEOTIDE SEQUENCE [LARGE SCALE GENOMIC DNA]</scope>
    <source>
        <strain evidence="10">cv. Khalas</strain>
    </source>
</reference>
<dbReference type="GO" id="GO:0045893">
    <property type="term" value="P:positive regulation of DNA-templated transcription"/>
    <property type="evidence" value="ECO:0007669"/>
    <property type="project" value="UniProtKB-ARBA"/>
</dbReference>
<dbReference type="Proteomes" id="UP000228380">
    <property type="component" value="Chromosome 3"/>
</dbReference>
<dbReference type="CDD" id="cd00167">
    <property type="entry name" value="SANT"/>
    <property type="match status" value="2"/>
</dbReference>
<evidence type="ECO:0000256" key="4">
    <source>
        <dbReference type="ARBA" id="ARBA00023125"/>
    </source>
</evidence>
<proteinExistence type="predicted"/>
<evidence type="ECO:0000256" key="6">
    <source>
        <dbReference type="ARBA" id="ARBA00023242"/>
    </source>
</evidence>
<evidence type="ECO:0000256" key="7">
    <source>
        <dbReference type="SAM" id="MobiDB-lite"/>
    </source>
</evidence>
<keyword evidence="4" id="KW-0238">DNA-binding</keyword>
<comment type="subcellular location">
    <subcellularLocation>
        <location evidence="1">Nucleus</location>
    </subcellularLocation>
</comment>
<sequence>MGRAPCCEKVGLKKGRWTAEEDEILIKYIAANGEGSWRSLPKNAGLLRCGKSCRLRWINYLRADLKRGNISKEEEEIIIKLHATLGNRWSLIAGHLPGRTDNEIKNYWNSHLSRRVDSFQRLVGDGEVMTVDLSKLPGGGKRRGGRTSRSAMRKNAVNGTTRRETNEKGISPPTSSAQAQSDEGRSMVLDPGQNQASCVTFEGLNQGALDPNEDMVSGLLSPSPIESGLWGACSHEMEAILFGASEDSSVGCGSHEERESGSSSEEREGGALVLHGDGDGGAMDLEEEGRGGGVIAQGEEEVGSAEADKFMDWDLGGIEAKLWDEAGEMWPWQWHSEDGELGLQGIDDCGYQEDFLDNWLISDVL</sequence>
<protein>
    <submittedName>
        <fullName evidence="11">Myb-related protein P-like</fullName>
    </submittedName>
</protein>
<name>A0A8B9A452_PHODC</name>
<dbReference type="InterPro" id="IPR009057">
    <property type="entry name" value="Homeodomain-like_sf"/>
</dbReference>